<keyword evidence="3" id="KW-1185">Reference proteome</keyword>
<accession>A0A8H4W727</accession>
<sequence>MPPQRTPLGPSSSNRQPYMYLSPYYRGGIVYTARFSHTATEIVTGTGFDCYTVRYTLEQDPERAEGKSLPKKPRNKSYTEPEERLLVRHVRNNLKDTYTQLILACGLSYKKRTLTSILEGYYITR</sequence>
<comment type="caution">
    <text evidence="2">The sequence shown here is derived from an EMBL/GenBank/DDBJ whole genome shotgun (WGS) entry which is preliminary data.</text>
</comment>
<proteinExistence type="predicted"/>
<gene>
    <name evidence="2" type="ORF">G7Y89_g1357</name>
</gene>
<protein>
    <submittedName>
        <fullName evidence="2">Uncharacterized protein</fullName>
    </submittedName>
</protein>
<feature type="region of interest" description="Disordered" evidence="1">
    <location>
        <begin position="60"/>
        <end position="82"/>
    </location>
</feature>
<name>A0A8H4W727_9HELO</name>
<reference evidence="2 3" key="1">
    <citation type="submission" date="2020-03" db="EMBL/GenBank/DDBJ databases">
        <title>Draft Genome Sequence of Cudoniella acicularis.</title>
        <authorList>
            <person name="Buettner E."/>
            <person name="Kellner H."/>
        </authorList>
    </citation>
    <scope>NUCLEOTIDE SEQUENCE [LARGE SCALE GENOMIC DNA]</scope>
    <source>
        <strain evidence="2 3">DSM 108380</strain>
    </source>
</reference>
<organism evidence="2 3">
    <name type="scientific">Cudoniella acicularis</name>
    <dbReference type="NCBI Taxonomy" id="354080"/>
    <lineage>
        <taxon>Eukaryota</taxon>
        <taxon>Fungi</taxon>
        <taxon>Dikarya</taxon>
        <taxon>Ascomycota</taxon>
        <taxon>Pezizomycotina</taxon>
        <taxon>Leotiomycetes</taxon>
        <taxon>Helotiales</taxon>
        <taxon>Tricladiaceae</taxon>
        <taxon>Cudoniella</taxon>
    </lineage>
</organism>
<evidence type="ECO:0000256" key="1">
    <source>
        <dbReference type="SAM" id="MobiDB-lite"/>
    </source>
</evidence>
<dbReference type="Proteomes" id="UP000566819">
    <property type="component" value="Unassembled WGS sequence"/>
</dbReference>
<dbReference type="OrthoDB" id="3548492at2759"/>
<evidence type="ECO:0000313" key="2">
    <source>
        <dbReference type="EMBL" id="KAF4636733.1"/>
    </source>
</evidence>
<dbReference type="AlphaFoldDB" id="A0A8H4W727"/>
<dbReference type="EMBL" id="JAAMPI010000052">
    <property type="protein sequence ID" value="KAF4636733.1"/>
    <property type="molecule type" value="Genomic_DNA"/>
</dbReference>
<evidence type="ECO:0000313" key="3">
    <source>
        <dbReference type="Proteomes" id="UP000566819"/>
    </source>
</evidence>